<organism evidence="2 3">
    <name type="scientific">Fusibacter ferrireducens</name>
    <dbReference type="NCBI Taxonomy" id="2785058"/>
    <lineage>
        <taxon>Bacteria</taxon>
        <taxon>Bacillati</taxon>
        <taxon>Bacillota</taxon>
        <taxon>Clostridia</taxon>
        <taxon>Eubacteriales</taxon>
        <taxon>Eubacteriales Family XII. Incertae Sedis</taxon>
        <taxon>Fusibacter</taxon>
    </lineage>
</organism>
<accession>A0ABR9ZNA9</accession>
<reference evidence="2 3" key="1">
    <citation type="submission" date="2020-11" db="EMBL/GenBank/DDBJ databases">
        <title>Fusibacter basophilias sp. nov.</title>
        <authorList>
            <person name="Qiu D."/>
        </authorList>
    </citation>
    <scope>NUCLEOTIDE SEQUENCE [LARGE SCALE GENOMIC DNA]</scope>
    <source>
        <strain evidence="2 3">Q10-2</strain>
    </source>
</reference>
<evidence type="ECO:0000256" key="1">
    <source>
        <dbReference type="SAM" id="Phobius"/>
    </source>
</evidence>
<feature type="transmembrane region" description="Helical" evidence="1">
    <location>
        <begin position="76"/>
        <end position="98"/>
    </location>
</feature>
<comment type="caution">
    <text evidence="2">The sequence shown here is derived from an EMBL/GenBank/DDBJ whole genome shotgun (WGS) entry which is preliminary data.</text>
</comment>
<dbReference type="RefSeq" id="WP_194700149.1">
    <property type="nucleotide sequence ID" value="NZ_JADKNH010000001.1"/>
</dbReference>
<evidence type="ECO:0000313" key="2">
    <source>
        <dbReference type="EMBL" id="MBF4691919.1"/>
    </source>
</evidence>
<name>A0ABR9ZNA9_9FIRM</name>
<dbReference type="InterPro" id="IPR038750">
    <property type="entry name" value="YczE/YyaS-like"/>
</dbReference>
<gene>
    <name evidence="2" type="ORF">ISU02_02260</name>
</gene>
<evidence type="ECO:0008006" key="4">
    <source>
        <dbReference type="Google" id="ProtNLM"/>
    </source>
</evidence>
<feature type="transmembrane region" description="Helical" evidence="1">
    <location>
        <begin position="104"/>
        <end position="126"/>
    </location>
</feature>
<dbReference type="PANTHER" id="PTHR40078:SF1">
    <property type="entry name" value="INTEGRAL MEMBRANE PROTEIN"/>
    <property type="match status" value="1"/>
</dbReference>
<keyword evidence="1" id="KW-1133">Transmembrane helix</keyword>
<dbReference type="PANTHER" id="PTHR40078">
    <property type="entry name" value="INTEGRAL MEMBRANE PROTEIN-RELATED"/>
    <property type="match status" value="1"/>
</dbReference>
<feature type="transmembrane region" description="Helical" evidence="1">
    <location>
        <begin position="12"/>
        <end position="30"/>
    </location>
</feature>
<sequence>MNDKKLGMRILRLFFGIFLYALGIVLSIRADIGVAPWATFHQGISNLLGITFGQATIGVGFIILGFNYFMDIKIGFGTIINVFGIGSLVDFLLVNNIVPKMTTLLGGIVMVILSMFVIALATYFYIGAGFGTGPRDGLMVGLVKKTNKKVGLIRGSIELTVLFIGFMLGAKVGIGTVILGVGIGPIVHWTFKVLDFDVKNVEHQYLSLKFQL</sequence>
<proteinExistence type="predicted"/>
<feature type="transmembrane region" description="Helical" evidence="1">
    <location>
        <begin position="50"/>
        <end position="69"/>
    </location>
</feature>
<dbReference type="Pfam" id="PF19700">
    <property type="entry name" value="DUF6198"/>
    <property type="match status" value="1"/>
</dbReference>
<keyword evidence="3" id="KW-1185">Reference proteome</keyword>
<keyword evidence="1" id="KW-0812">Transmembrane</keyword>
<feature type="transmembrane region" description="Helical" evidence="1">
    <location>
        <begin position="159"/>
        <end position="187"/>
    </location>
</feature>
<evidence type="ECO:0000313" key="3">
    <source>
        <dbReference type="Proteomes" id="UP000614200"/>
    </source>
</evidence>
<protein>
    <recommendedName>
        <fullName evidence="4">YitT family protein</fullName>
    </recommendedName>
</protein>
<dbReference type="Proteomes" id="UP000614200">
    <property type="component" value="Unassembled WGS sequence"/>
</dbReference>
<dbReference type="EMBL" id="JADKNH010000001">
    <property type="protein sequence ID" value="MBF4691919.1"/>
    <property type="molecule type" value="Genomic_DNA"/>
</dbReference>
<keyword evidence="1" id="KW-0472">Membrane</keyword>